<dbReference type="InterPro" id="IPR029069">
    <property type="entry name" value="HotDog_dom_sf"/>
</dbReference>
<dbReference type="Proteomes" id="UP001500279">
    <property type="component" value="Unassembled WGS sequence"/>
</dbReference>
<evidence type="ECO:0000256" key="3">
    <source>
        <dbReference type="SAM" id="MobiDB-lite"/>
    </source>
</evidence>
<evidence type="ECO:0000313" key="5">
    <source>
        <dbReference type="Proteomes" id="UP001500279"/>
    </source>
</evidence>
<organism evidence="4 5">
    <name type="scientific">Ideonella azotifigens</name>
    <dbReference type="NCBI Taxonomy" id="513160"/>
    <lineage>
        <taxon>Bacteria</taxon>
        <taxon>Pseudomonadati</taxon>
        <taxon>Pseudomonadota</taxon>
        <taxon>Betaproteobacteria</taxon>
        <taxon>Burkholderiales</taxon>
        <taxon>Sphaerotilaceae</taxon>
        <taxon>Ideonella</taxon>
    </lineage>
</organism>
<name>A0ABP3VF40_9BURK</name>
<dbReference type="Gene3D" id="3.10.129.10">
    <property type="entry name" value="Hotdog Thioesterase"/>
    <property type="match status" value="2"/>
</dbReference>
<gene>
    <name evidence="4" type="ORF">GCM10009107_28140</name>
</gene>
<feature type="compositionally biased region" description="Low complexity" evidence="3">
    <location>
        <begin position="188"/>
        <end position="197"/>
    </location>
</feature>
<sequence>MPGPPAGPGSHFPGLACGAAGASKMPLCTASLLSPMRHPAWRLDPAAYAWHTTLQPRHADVDTLGHLNNSAVIGLHIEARQQWQMALFGAQSWRREAPMLRPSELVTHFIEEGHYPEPLQAGLRLLAVDGECWRLASGLFQAGRCIGLQDIEMRAWQQGETCALPADVAGPLAAALHDQPPPTGDVLAGSPAGGDDPAALRAGPEAYAMHSSLPTRFSDLDPQRQTDALALARYAEHGRMQLLHRQAEGLPATGKMHALVAQVRLRILRVAPPPREWQLASGAGPIGRSAMPMRTALFDGTLCHAVSDAVLVCIDKESRRPVELPPMLRARLEALQLR</sequence>
<protein>
    <recommendedName>
        <fullName evidence="6">Acyl-CoA thioesterase</fullName>
    </recommendedName>
</protein>
<dbReference type="PANTHER" id="PTHR31793:SF27">
    <property type="entry name" value="NOVEL THIOESTERASE SUPERFAMILY DOMAIN AND SAPOSIN A-TYPE DOMAIN CONTAINING PROTEIN (0610012H03RIK)"/>
    <property type="match status" value="1"/>
</dbReference>
<reference evidence="5" key="1">
    <citation type="journal article" date="2019" name="Int. J. Syst. Evol. Microbiol.">
        <title>The Global Catalogue of Microorganisms (GCM) 10K type strain sequencing project: providing services to taxonomists for standard genome sequencing and annotation.</title>
        <authorList>
            <consortium name="The Broad Institute Genomics Platform"/>
            <consortium name="The Broad Institute Genome Sequencing Center for Infectious Disease"/>
            <person name="Wu L."/>
            <person name="Ma J."/>
        </authorList>
    </citation>
    <scope>NUCLEOTIDE SEQUENCE [LARGE SCALE GENOMIC DNA]</scope>
    <source>
        <strain evidence="5">JCM 15503</strain>
    </source>
</reference>
<proteinExistence type="inferred from homology"/>
<evidence type="ECO:0008006" key="6">
    <source>
        <dbReference type="Google" id="ProtNLM"/>
    </source>
</evidence>
<feature type="region of interest" description="Disordered" evidence="3">
    <location>
        <begin position="178"/>
        <end position="197"/>
    </location>
</feature>
<dbReference type="PANTHER" id="PTHR31793">
    <property type="entry name" value="4-HYDROXYBENZOYL-COA THIOESTERASE FAMILY MEMBER"/>
    <property type="match status" value="1"/>
</dbReference>
<keyword evidence="5" id="KW-1185">Reference proteome</keyword>
<comment type="similarity">
    <text evidence="1">Belongs to the 4-hydroxybenzoyl-CoA thioesterase family.</text>
</comment>
<evidence type="ECO:0000313" key="4">
    <source>
        <dbReference type="EMBL" id="GAA0753272.1"/>
    </source>
</evidence>
<accession>A0ABP3VF40</accession>
<dbReference type="EMBL" id="BAAAEW010000018">
    <property type="protein sequence ID" value="GAA0753272.1"/>
    <property type="molecule type" value="Genomic_DNA"/>
</dbReference>
<dbReference type="SUPFAM" id="SSF54637">
    <property type="entry name" value="Thioesterase/thiol ester dehydrase-isomerase"/>
    <property type="match status" value="2"/>
</dbReference>
<evidence type="ECO:0000256" key="2">
    <source>
        <dbReference type="ARBA" id="ARBA00022801"/>
    </source>
</evidence>
<dbReference type="InterPro" id="IPR050563">
    <property type="entry name" value="4-hydroxybenzoyl-CoA_TE"/>
</dbReference>
<comment type="caution">
    <text evidence="4">The sequence shown here is derived from an EMBL/GenBank/DDBJ whole genome shotgun (WGS) entry which is preliminary data.</text>
</comment>
<keyword evidence="2" id="KW-0378">Hydrolase</keyword>
<evidence type="ECO:0000256" key="1">
    <source>
        <dbReference type="ARBA" id="ARBA00005953"/>
    </source>
</evidence>